<comment type="caution">
    <text evidence="2">The sequence shown here is derived from an EMBL/GenBank/DDBJ whole genome shotgun (WGS) entry which is preliminary data.</text>
</comment>
<evidence type="ECO:0000313" key="2">
    <source>
        <dbReference type="EMBL" id="KAH7014078.1"/>
    </source>
</evidence>
<evidence type="ECO:0000313" key="3">
    <source>
        <dbReference type="Proteomes" id="UP000756346"/>
    </source>
</evidence>
<feature type="domain" description="NACHT-NTPase sigma" evidence="1">
    <location>
        <begin position="38"/>
        <end position="69"/>
    </location>
</feature>
<dbReference type="EMBL" id="JAGTJQ010000013">
    <property type="protein sequence ID" value="KAH7014078.1"/>
    <property type="molecule type" value="Genomic_DNA"/>
</dbReference>
<dbReference type="OrthoDB" id="674604at2759"/>
<reference evidence="2" key="1">
    <citation type="journal article" date="2021" name="Nat. Commun.">
        <title>Genetic determinants of endophytism in the Arabidopsis root mycobiome.</title>
        <authorList>
            <person name="Mesny F."/>
            <person name="Miyauchi S."/>
            <person name="Thiergart T."/>
            <person name="Pickel B."/>
            <person name="Atanasova L."/>
            <person name="Karlsson M."/>
            <person name="Huettel B."/>
            <person name="Barry K.W."/>
            <person name="Haridas S."/>
            <person name="Chen C."/>
            <person name="Bauer D."/>
            <person name="Andreopoulos W."/>
            <person name="Pangilinan J."/>
            <person name="LaButti K."/>
            <person name="Riley R."/>
            <person name="Lipzen A."/>
            <person name="Clum A."/>
            <person name="Drula E."/>
            <person name="Henrissat B."/>
            <person name="Kohler A."/>
            <person name="Grigoriev I.V."/>
            <person name="Martin F.M."/>
            <person name="Hacquard S."/>
        </authorList>
    </citation>
    <scope>NUCLEOTIDE SEQUENCE</scope>
    <source>
        <strain evidence="2">MPI-CAGE-CH-0230</strain>
    </source>
</reference>
<name>A0A9P8XRI2_9PEZI</name>
<keyword evidence="3" id="KW-1185">Reference proteome</keyword>
<sequence length="109" mass="11568">MWQGSHGRGGEAWGGCRCAPTAKGARGAEKSYKLRLCYGPGDQFSAPGGTVNISKGSGNQFTEGTFSGAHSLVPIPCRETRRCLIKLDSSASRAQSRMGLEGVLSLHRR</sequence>
<dbReference type="Proteomes" id="UP000756346">
    <property type="component" value="Unassembled WGS sequence"/>
</dbReference>
<protein>
    <recommendedName>
        <fullName evidence="1">NACHT-NTPase sigma domain-containing protein</fullName>
    </recommendedName>
</protein>
<dbReference type="GeneID" id="70192353"/>
<dbReference type="InterPro" id="IPR031353">
    <property type="entry name" value="NACHT_sigma"/>
</dbReference>
<proteinExistence type="predicted"/>
<gene>
    <name evidence="2" type="ORF">B0I36DRAFT_436204</name>
</gene>
<dbReference type="AlphaFoldDB" id="A0A9P8XRI2"/>
<organism evidence="2 3">
    <name type="scientific">Microdochium trichocladiopsis</name>
    <dbReference type="NCBI Taxonomy" id="1682393"/>
    <lineage>
        <taxon>Eukaryota</taxon>
        <taxon>Fungi</taxon>
        <taxon>Dikarya</taxon>
        <taxon>Ascomycota</taxon>
        <taxon>Pezizomycotina</taxon>
        <taxon>Sordariomycetes</taxon>
        <taxon>Xylariomycetidae</taxon>
        <taxon>Xylariales</taxon>
        <taxon>Microdochiaceae</taxon>
        <taxon>Microdochium</taxon>
    </lineage>
</organism>
<evidence type="ECO:0000259" key="1">
    <source>
        <dbReference type="Pfam" id="PF17106"/>
    </source>
</evidence>
<dbReference type="Pfam" id="PF17106">
    <property type="entry name" value="NACHT_sigma"/>
    <property type="match status" value="1"/>
</dbReference>
<dbReference type="RefSeq" id="XP_046005045.1">
    <property type="nucleotide sequence ID" value="XM_046162807.1"/>
</dbReference>
<accession>A0A9P8XRI2</accession>